<sequence length="356" mass="40404">MSNILRYKPYIKCILNSDEKKVIFNRPLQDGNQGTVYELSDVGVTVIKCLEGGITRDQLFVEVLSRFPDAQMEVESILHLLLEEGFVEKENHTQPDLELEEKYNRILPLWAELEASDTNRYQIQRSLMKKKIGVIGCGTIGFGVISKLLSMGISHFYLVDGDNVERTNLTRQPLFTLKDIGRPKVDCVKEFIEARIEHPIVETHIKTVQSEDDLSILSDVDLIVVAADENNIEIMAERFGEKVNKPISYTGGYIGHTGKIYPFYIPNQTHSHSCLVNRFQNTRINKGTTLNEDKRLISSTSQMADYISSIVSFEIVKFLIGLVDLYLIDKLVIVDFKSYSNHEISLGEGECICQFG</sequence>
<protein>
    <recommendedName>
        <fullName evidence="2">THIF-type NAD/FAD binding fold domain-containing protein</fullName>
    </recommendedName>
</protein>
<dbReference type="EMBL" id="LELK01000004">
    <property type="protein sequence ID" value="KMM36773.1"/>
    <property type="molecule type" value="Genomic_DNA"/>
</dbReference>
<feature type="transmembrane region" description="Helical" evidence="1">
    <location>
        <begin position="132"/>
        <end position="158"/>
    </location>
</feature>
<gene>
    <name evidence="3" type="ORF">AB986_12625</name>
</gene>
<dbReference type="STRING" id="157733.AB986_12625"/>
<dbReference type="GO" id="GO:0008641">
    <property type="term" value="F:ubiquitin-like modifier activating enzyme activity"/>
    <property type="evidence" value="ECO:0007669"/>
    <property type="project" value="InterPro"/>
</dbReference>
<dbReference type="CDD" id="cd01483">
    <property type="entry name" value="E1_enzyme_family"/>
    <property type="match status" value="1"/>
</dbReference>
<keyword evidence="1" id="KW-0812">Transmembrane</keyword>
<feature type="domain" description="THIF-type NAD/FAD binding fold" evidence="2">
    <location>
        <begin position="123"/>
        <end position="346"/>
    </location>
</feature>
<organism evidence="3 4">
    <name type="scientific">Guptibacillus hwajinpoensis</name>
    <dbReference type="NCBI Taxonomy" id="208199"/>
    <lineage>
        <taxon>Bacteria</taxon>
        <taxon>Bacillati</taxon>
        <taxon>Bacillota</taxon>
        <taxon>Bacilli</taxon>
        <taxon>Bacillales</taxon>
        <taxon>Guptibacillaceae</taxon>
        <taxon>Guptibacillus</taxon>
    </lineage>
</organism>
<name>A0A0J6CUA3_9BACL</name>
<dbReference type="PANTHER" id="PTHR10953">
    <property type="entry name" value="UBIQUITIN-ACTIVATING ENZYME E1"/>
    <property type="match status" value="1"/>
</dbReference>
<reference evidence="3" key="1">
    <citation type="submission" date="2015-06" db="EMBL/GenBank/DDBJ databases">
        <authorList>
            <person name="Liu B."/>
            <person name="Wang J."/>
            <person name="Zhu Y."/>
            <person name="Liu G."/>
            <person name="Chen Q."/>
            <person name="Zheng C."/>
            <person name="Che J."/>
            <person name="Ge C."/>
            <person name="Shi H."/>
            <person name="Pan Z."/>
            <person name="Liu X."/>
        </authorList>
    </citation>
    <scope>NUCLEOTIDE SEQUENCE [LARGE SCALE GENOMIC DNA]</scope>
    <source>
        <strain evidence="3">DSM 16346</strain>
    </source>
</reference>
<dbReference type="PANTHER" id="PTHR10953:SF102">
    <property type="entry name" value="ADENYLYLTRANSFERASE AND SULFURTRANSFERASE MOCS3"/>
    <property type="match status" value="1"/>
</dbReference>
<keyword evidence="1" id="KW-1133">Transmembrane helix</keyword>
<evidence type="ECO:0000313" key="3">
    <source>
        <dbReference type="EMBL" id="KMM36773.1"/>
    </source>
</evidence>
<dbReference type="SUPFAM" id="SSF69572">
    <property type="entry name" value="Activating enzymes of the ubiquitin-like proteins"/>
    <property type="match status" value="1"/>
</dbReference>
<keyword evidence="4" id="KW-1185">Reference proteome</keyword>
<dbReference type="GO" id="GO:0032446">
    <property type="term" value="P:protein modification by small protein conjugation"/>
    <property type="evidence" value="ECO:0007669"/>
    <property type="project" value="TreeGrafter"/>
</dbReference>
<proteinExistence type="predicted"/>
<dbReference type="GO" id="GO:0016779">
    <property type="term" value="F:nucleotidyltransferase activity"/>
    <property type="evidence" value="ECO:0007669"/>
    <property type="project" value="TreeGrafter"/>
</dbReference>
<evidence type="ECO:0000259" key="2">
    <source>
        <dbReference type="Pfam" id="PF00899"/>
    </source>
</evidence>
<dbReference type="AlphaFoldDB" id="A0A0J6CUA3"/>
<dbReference type="Gene3D" id="3.40.50.720">
    <property type="entry name" value="NAD(P)-binding Rossmann-like Domain"/>
    <property type="match status" value="1"/>
</dbReference>
<comment type="caution">
    <text evidence="3">The sequence shown here is derived from an EMBL/GenBank/DDBJ whole genome shotgun (WGS) entry which is preliminary data.</text>
</comment>
<evidence type="ECO:0000313" key="4">
    <source>
        <dbReference type="Proteomes" id="UP000035996"/>
    </source>
</evidence>
<keyword evidence="1" id="KW-0472">Membrane</keyword>
<dbReference type="InterPro" id="IPR035985">
    <property type="entry name" value="Ubiquitin-activating_enz"/>
</dbReference>
<accession>A0A0J6CUA3</accession>
<dbReference type="Proteomes" id="UP000035996">
    <property type="component" value="Unassembled WGS sequence"/>
</dbReference>
<dbReference type="Pfam" id="PF00899">
    <property type="entry name" value="ThiF"/>
    <property type="match status" value="1"/>
</dbReference>
<dbReference type="OrthoDB" id="2746358at2"/>
<dbReference type="InterPro" id="IPR000594">
    <property type="entry name" value="ThiF_NAD_FAD-bd"/>
</dbReference>
<dbReference type="RefSeq" id="WP_048311484.1">
    <property type="nucleotide sequence ID" value="NZ_CP119526.1"/>
</dbReference>
<dbReference type="GO" id="GO:0004792">
    <property type="term" value="F:thiosulfate-cyanide sulfurtransferase activity"/>
    <property type="evidence" value="ECO:0007669"/>
    <property type="project" value="TreeGrafter"/>
</dbReference>
<dbReference type="InterPro" id="IPR045886">
    <property type="entry name" value="ThiF/MoeB/HesA"/>
</dbReference>
<evidence type="ECO:0000256" key="1">
    <source>
        <dbReference type="SAM" id="Phobius"/>
    </source>
</evidence>
<dbReference type="GO" id="GO:0005737">
    <property type="term" value="C:cytoplasm"/>
    <property type="evidence" value="ECO:0007669"/>
    <property type="project" value="TreeGrafter"/>
</dbReference>